<dbReference type="Pfam" id="PF04828">
    <property type="entry name" value="GFA"/>
    <property type="match status" value="1"/>
</dbReference>
<feature type="domain" description="CENP-V/GFA" evidence="5">
    <location>
        <begin position="7"/>
        <end position="126"/>
    </location>
</feature>
<dbReference type="InterPro" id="IPR006913">
    <property type="entry name" value="CENP-V/GFA"/>
</dbReference>
<dbReference type="RefSeq" id="WP_068000447.1">
    <property type="nucleotide sequence ID" value="NZ_FOFM01000003.1"/>
</dbReference>
<dbReference type="InterPro" id="IPR011057">
    <property type="entry name" value="Mss4-like_sf"/>
</dbReference>
<dbReference type="SUPFAM" id="SSF51316">
    <property type="entry name" value="Mss4-like"/>
    <property type="match status" value="1"/>
</dbReference>
<dbReference type="PATRIC" id="fig|989403.3.peg.72"/>
<proteinExistence type="inferred from homology"/>
<dbReference type="PROSITE" id="PS51891">
    <property type="entry name" value="CENP_V_GFA"/>
    <property type="match status" value="1"/>
</dbReference>
<evidence type="ECO:0000256" key="3">
    <source>
        <dbReference type="ARBA" id="ARBA00022833"/>
    </source>
</evidence>
<keyword evidence="4" id="KW-0456">Lyase</keyword>
<sequence length="138" mass="15486">MTQTTQFKGRCMCGAVSFEGESPKEPVRTCHCKQCRRWASGPVDAYSVPVDTLNFTAGEDKVKYFVSSEYARRGFCADCGSNLFWHGDRHPEFKHRVAIAVGALERPTGLVAGNHIFCESKGDYYEIEGNRPKFAHED</sequence>
<organism evidence="6 7">
    <name type="scientific">Pseudovibrio axinellae</name>
    <dbReference type="NCBI Taxonomy" id="989403"/>
    <lineage>
        <taxon>Bacteria</taxon>
        <taxon>Pseudomonadati</taxon>
        <taxon>Pseudomonadota</taxon>
        <taxon>Alphaproteobacteria</taxon>
        <taxon>Hyphomicrobiales</taxon>
        <taxon>Stappiaceae</taxon>
        <taxon>Pseudovibrio</taxon>
    </lineage>
</organism>
<dbReference type="GO" id="GO:0046872">
    <property type="term" value="F:metal ion binding"/>
    <property type="evidence" value="ECO:0007669"/>
    <property type="project" value="UniProtKB-KW"/>
</dbReference>
<dbReference type="PANTHER" id="PTHR33337">
    <property type="entry name" value="GFA DOMAIN-CONTAINING PROTEIN"/>
    <property type="match status" value="1"/>
</dbReference>
<evidence type="ECO:0000256" key="2">
    <source>
        <dbReference type="ARBA" id="ARBA00022723"/>
    </source>
</evidence>
<evidence type="ECO:0000259" key="5">
    <source>
        <dbReference type="PROSITE" id="PS51891"/>
    </source>
</evidence>
<comment type="similarity">
    <text evidence="1">Belongs to the Gfa family.</text>
</comment>
<dbReference type="GO" id="GO:0016846">
    <property type="term" value="F:carbon-sulfur lyase activity"/>
    <property type="evidence" value="ECO:0007669"/>
    <property type="project" value="InterPro"/>
</dbReference>
<dbReference type="Gene3D" id="3.90.1590.10">
    <property type="entry name" value="glutathione-dependent formaldehyde- activating enzyme (gfa)"/>
    <property type="match status" value="1"/>
</dbReference>
<evidence type="ECO:0000313" key="6">
    <source>
        <dbReference type="EMBL" id="KZL22044.1"/>
    </source>
</evidence>
<dbReference type="AlphaFoldDB" id="A0A161VCT7"/>
<comment type="caution">
    <text evidence="6">The sequence shown here is derived from an EMBL/GenBank/DDBJ whole genome shotgun (WGS) entry which is preliminary data.</text>
</comment>
<protein>
    <submittedName>
        <fullName evidence="6">Glutathione-dependent formaldehyde-activating enzyme</fullName>
    </submittedName>
</protein>
<evidence type="ECO:0000256" key="1">
    <source>
        <dbReference type="ARBA" id="ARBA00005495"/>
    </source>
</evidence>
<gene>
    <name evidence="6" type="ORF">PsAD2_00069</name>
</gene>
<evidence type="ECO:0000313" key="7">
    <source>
        <dbReference type="Proteomes" id="UP000076577"/>
    </source>
</evidence>
<dbReference type="OrthoDB" id="9807246at2"/>
<reference evidence="6 7" key="1">
    <citation type="journal article" date="2016" name="Front. Microbiol.">
        <title>Comparative Genomic Analysis Reveals a Diverse Repertoire of Genes Involved in Prokaryote-Eukaryote Interactions within the Pseudovibrio Genus.</title>
        <authorList>
            <person name="Romano S."/>
            <person name="Fernandez-Guerra A."/>
            <person name="Reen F.J."/>
            <person name="Glockner F.O."/>
            <person name="Crowley S.P."/>
            <person name="O'Sullivan O."/>
            <person name="Cotter P.D."/>
            <person name="Adams C."/>
            <person name="Dobson A.D."/>
            <person name="O'Gara F."/>
        </authorList>
    </citation>
    <scope>NUCLEOTIDE SEQUENCE [LARGE SCALE GENOMIC DNA]</scope>
    <source>
        <strain evidence="6 7">Ad2</strain>
    </source>
</reference>
<keyword evidence="2" id="KW-0479">Metal-binding</keyword>
<evidence type="ECO:0000256" key="4">
    <source>
        <dbReference type="ARBA" id="ARBA00023239"/>
    </source>
</evidence>
<dbReference type="PANTHER" id="PTHR33337:SF40">
    <property type="entry name" value="CENP-V_GFA DOMAIN-CONTAINING PROTEIN-RELATED"/>
    <property type="match status" value="1"/>
</dbReference>
<keyword evidence="3" id="KW-0862">Zinc</keyword>
<dbReference type="STRING" id="989403.SAMN05421798_103131"/>
<dbReference type="Proteomes" id="UP000076577">
    <property type="component" value="Unassembled WGS sequence"/>
</dbReference>
<keyword evidence="7" id="KW-1185">Reference proteome</keyword>
<name>A0A161VCT7_9HYPH</name>
<accession>A0A161VCT7</accession>
<dbReference type="EMBL" id="LMCB01000001">
    <property type="protein sequence ID" value="KZL22044.1"/>
    <property type="molecule type" value="Genomic_DNA"/>
</dbReference>